<organism evidence="2 3">
    <name type="scientific">Sanguibacter gelidistatuariae</name>
    <dbReference type="NCBI Taxonomy" id="1814289"/>
    <lineage>
        <taxon>Bacteria</taxon>
        <taxon>Bacillati</taxon>
        <taxon>Actinomycetota</taxon>
        <taxon>Actinomycetes</taxon>
        <taxon>Micrococcales</taxon>
        <taxon>Sanguibacteraceae</taxon>
        <taxon>Sanguibacter</taxon>
    </lineage>
</organism>
<proteinExistence type="predicted"/>
<dbReference type="InterPro" id="IPR036701">
    <property type="entry name" value="RraB-like_sf"/>
</dbReference>
<dbReference type="EMBL" id="FMYH01000009">
    <property type="protein sequence ID" value="SDD65511.1"/>
    <property type="molecule type" value="Genomic_DNA"/>
</dbReference>
<name>A0A1G6WI67_9MICO</name>
<dbReference type="RefSeq" id="WP_093186146.1">
    <property type="nucleotide sequence ID" value="NZ_FMYH01000009.1"/>
</dbReference>
<evidence type="ECO:0000313" key="2">
    <source>
        <dbReference type="EMBL" id="SDD65511.1"/>
    </source>
</evidence>
<dbReference type="Gene3D" id="3.30.70.970">
    <property type="entry name" value="RraB-like"/>
    <property type="match status" value="1"/>
</dbReference>
<protein>
    <submittedName>
        <fullName evidence="2">Regulator of ribonuclease activity B</fullName>
    </submittedName>
</protein>
<dbReference type="Proteomes" id="UP000199039">
    <property type="component" value="Unassembled WGS sequence"/>
</dbReference>
<sequence length="127" mass="14122">MGFFSSAKKRVEPYGLLKPDAEHLAHLQARGVDVTAPRESEFAVCFTTQDRADAASSALRADRVRHELVQPSHDIPDWTILLAARNQPLVPDFLRERVDLCRALADAHQGDYEGWVALLTEEEKAAG</sequence>
<gene>
    <name evidence="2" type="ORF">SAMN05216410_3649</name>
</gene>
<reference evidence="2 3" key="1">
    <citation type="submission" date="2016-09" db="EMBL/GenBank/DDBJ databases">
        <authorList>
            <person name="Capua I."/>
            <person name="De Benedictis P."/>
            <person name="Joannis T."/>
            <person name="Lombin L.H."/>
            <person name="Cattoli G."/>
        </authorList>
    </citation>
    <scope>NUCLEOTIDE SEQUENCE [LARGE SCALE GENOMIC DNA]</scope>
    <source>
        <strain evidence="2 3">ISLP-3</strain>
    </source>
</reference>
<accession>A0A1G6WI67</accession>
<dbReference type="InterPro" id="IPR009671">
    <property type="entry name" value="RraB_dom"/>
</dbReference>
<evidence type="ECO:0000313" key="3">
    <source>
        <dbReference type="Proteomes" id="UP000199039"/>
    </source>
</evidence>
<feature type="domain" description="Regulator of ribonuclease activity B" evidence="1">
    <location>
        <begin position="21"/>
        <end position="115"/>
    </location>
</feature>
<dbReference type="OrthoDB" id="5145492at2"/>
<dbReference type="Pfam" id="PF06877">
    <property type="entry name" value="RraB"/>
    <property type="match status" value="1"/>
</dbReference>
<dbReference type="SUPFAM" id="SSF89946">
    <property type="entry name" value="Hypothetical protein VC0424"/>
    <property type="match status" value="1"/>
</dbReference>
<dbReference type="STRING" id="1814289.SAMN05216410_3649"/>
<dbReference type="AlphaFoldDB" id="A0A1G6WI67"/>
<keyword evidence="3" id="KW-1185">Reference proteome</keyword>
<evidence type="ECO:0000259" key="1">
    <source>
        <dbReference type="Pfam" id="PF06877"/>
    </source>
</evidence>